<evidence type="ECO:0000256" key="1">
    <source>
        <dbReference type="ARBA" id="ARBA00022491"/>
    </source>
</evidence>
<dbReference type="KEGG" id="ppru:FDP22_05305"/>
<sequence>MLWAVTARPVGRAGKRAVWGARSEAFALQRRLCDPSQRARLPDGVTTLGIHETQLSTVPDAADRRAGPPAATAGRFRAGGAEEACALVRRIHALPEPFIGLETRYPGAAMSSRHMHARGQLSCALSGMLTVVTDRGSQVVPPRHALWIPAGTMHQIRVHGAVKLRSMYVGPDAEFDAARDCVVFKASDLLQVLMQEIVRLQETGAGPEHFAAIITLVKQEMRTANRLELSMPMPRDRRLYRICQAILAEPSIAVGKDDLARIGNVSRRTLTRLFRSELGMSCSQWRQQALLMEAMGRLAMGSSVTTVALDLGYESPSAFSAMFRRELGFCPRDFDQTER</sequence>
<name>A0A5B8FGP8_9RHOB</name>
<dbReference type="GO" id="GO:0043565">
    <property type="term" value="F:sequence-specific DNA binding"/>
    <property type="evidence" value="ECO:0007669"/>
    <property type="project" value="InterPro"/>
</dbReference>
<dbReference type="InterPro" id="IPR018060">
    <property type="entry name" value="HTH_AraC"/>
</dbReference>
<dbReference type="GO" id="GO:0003700">
    <property type="term" value="F:DNA-binding transcription factor activity"/>
    <property type="evidence" value="ECO:0007669"/>
    <property type="project" value="InterPro"/>
</dbReference>
<feature type="domain" description="HTH araC/xylS-type" evidence="5">
    <location>
        <begin position="237"/>
        <end position="337"/>
    </location>
</feature>
<dbReference type="CDD" id="cd06124">
    <property type="entry name" value="cupin_NimR-like_N"/>
    <property type="match status" value="1"/>
</dbReference>
<keyword evidence="1" id="KW-0678">Repressor</keyword>
<reference evidence="6 7" key="1">
    <citation type="submission" date="2019-06" db="EMBL/GenBank/DDBJ databases">
        <title>Genome sequence of Rhodobacteraceae bacterium D4M1.</title>
        <authorList>
            <person name="Cao J."/>
        </authorList>
    </citation>
    <scope>NUCLEOTIDE SEQUENCE [LARGE SCALE GENOMIC DNA]</scope>
    <source>
        <strain evidence="6 7">D4M1</strain>
    </source>
</reference>
<keyword evidence="3" id="KW-0238">DNA-binding</keyword>
<dbReference type="PROSITE" id="PS01124">
    <property type="entry name" value="HTH_ARAC_FAMILY_2"/>
    <property type="match status" value="1"/>
</dbReference>
<gene>
    <name evidence="6" type="ORF">FDP22_05305</name>
</gene>
<dbReference type="OrthoDB" id="9814125at2"/>
<dbReference type="Gene3D" id="1.10.10.60">
    <property type="entry name" value="Homeodomain-like"/>
    <property type="match status" value="2"/>
</dbReference>
<dbReference type="Proteomes" id="UP000305888">
    <property type="component" value="Chromosome"/>
</dbReference>
<dbReference type="AlphaFoldDB" id="A0A5B8FGP8"/>
<evidence type="ECO:0000259" key="5">
    <source>
        <dbReference type="PROSITE" id="PS01124"/>
    </source>
</evidence>
<evidence type="ECO:0000256" key="2">
    <source>
        <dbReference type="ARBA" id="ARBA00023015"/>
    </source>
</evidence>
<keyword evidence="7" id="KW-1185">Reference proteome</keyword>
<dbReference type="SMART" id="SM00342">
    <property type="entry name" value="HTH_ARAC"/>
    <property type="match status" value="1"/>
</dbReference>
<accession>A0A5B8FGP8</accession>
<protein>
    <submittedName>
        <fullName evidence="6">AraC family transcriptional regulator</fullName>
    </submittedName>
</protein>
<dbReference type="EMBL" id="CP040818">
    <property type="protein sequence ID" value="QDL91247.1"/>
    <property type="molecule type" value="Genomic_DNA"/>
</dbReference>
<dbReference type="SUPFAM" id="SSF51182">
    <property type="entry name" value="RmlC-like cupins"/>
    <property type="match status" value="1"/>
</dbReference>
<dbReference type="SUPFAM" id="SSF46689">
    <property type="entry name" value="Homeodomain-like"/>
    <property type="match status" value="1"/>
</dbReference>
<dbReference type="PANTHER" id="PTHR11019">
    <property type="entry name" value="HTH-TYPE TRANSCRIPTIONAL REGULATOR NIMR"/>
    <property type="match status" value="1"/>
</dbReference>
<dbReference type="FunFam" id="1.10.10.60:FF:000132">
    <property type="entry name" value="AraC family transcriptional regulator"/>
    <property type="match status" value="1"/>
</dbReference>
<dbReference type="PANTHER" id="PTHR11019:SF159">
    <property type="entry name" value="TRANSCRIPTIONAL REGULATOR-RELATED"/>
    <property type="match status" value="1"/>
</dbReference>
<proteinExistence type="predicted"/>
<keyword evidence="4" id="KW-0804">Transcription</keyword>
<evidence type="ECO:0000313" key="7">
    <source>
        <dbReference type="Proteomes" id="UP000305888"/>
    </source>
</evidence>
<evidence type="ECO:0000256" key="3">
    <source>
        <dbReference type="ARBA" id="ARBA00023125"/>
    </source>
</evidence>
<keyword evidence="2" id="KW-0805">Transcription regulation</keyword>
<dbReference type="InterPro" id="IPR003313">
    <property type="entry name" value="AraC-bd"/>
</dbReference>
<dbReference type="Pfam" id="PF12833">
    <property type="entry name" value="HTH_18"/>
    <property type="match status" value="1"/>
</dbReference>
<evidence type="ECO:0000313" key="6">
    <source>
        <dbReference type="EMBL" id="QDL91247.1"/>
    </source>
</evidence>
<dbReference type="Gene3D" id="2.60.120.10">
    <property type="entry name" value="Jelly Rolls"/>
    <property type="match status" value="1"/>
</dbReference>
<dbReference type="Pfam" id="PF02311">
    <property type="entry name" value="AraC_binding"/>
    <property type="match status" value="1"/>
</dbReference>
<dbReference type="InterPro" id="IPR011051">
    <property type="entry name" value="RmlC_Cupin_sf"/>
</dbReference>
<dbReference type="InterPro" id="IPR009057">
    <property type="entry name" value="Homeodomain-like_sf"/>
</dbReference>
<organism evidence="6 7">
    <name type="scientific">Paroceanicella profunda</name>
    <dbReference type="NCBI Taxonomy" id="2579971"/>
    <lineage>
        <taxon>Bacteria</taxon>
        <taxon>Pseudomonadati</taxon>
        <taxon>Pseudomonadota</taxon>
        <taxon>Alphaproteobacteria</taxon>
        <taxon>Rhodobacterales</taxon>
        <taxon>Paracoccaceae</taxon>
        <taxon>Paroceanicella</taxon>
    </lineage>
</organism>
<evidence type="ECO:0000256" key="4">
    <source>
        <dbReference type="ARBA" id="ARBA00023163"/>
    </source>
</evidence>
<dbReference type="InterPro" id="IPR014710">
    <property type="entry name" value="RmlC-like_jellyroll"/>
</dbReference>